<sequence length="335" mass="37431">MREGDSTQQNTDSDGYIDKSFQNWMSGRSWDWISPDNWMSDLCLFEWFSQLFKAMVWVCPPAWACAWPCGRAPYISAATKVLELVTGLRAVVQDAVFDVNPPCGSLCVKGTMKGVQLLNPEGYHSSVPKTDARNLTEPVEEQLAAVEIPELNVKVVKGWDDDIGGEVLELDLQVTDGLTIVFDTKNLLFQETNFAAIHKQVMESSLVRDMERRQEELREAARELSGEKKPLVVDEEDRPVARVRSIVMKGNTILKVYMEGKQIFPDIYILELELDPEKLNSPALLVDYVKERALHEIAKNMATQGEVIRGALLGAISGWMPGSKPEAAAARTAQT</sequence>
<gene>
    <name evidence="1" type="ORF">TSPGSL018_19724</name>
</gene>
<organism evidence="1">
    <name type="scientific">Tetraselmis sp. GSL018</name>
    <dbReference type="NCBI Taxonomy" id="582737"/>
    <lineage>
        <taxon>Eukaryota</taxon>
        <taxon>Viridiplantae</taxon>
        <taxon>Chlorophyta</taxon>
        <taxon>core chlorophytes</taxon>
        <taxon>Chlorodendrophyceae</taxon>
        <taxon>Chlorodendrales</taxon>
        <taxon>Chlorodendraceae</taxon>
        <taxon>Tetraselmis</taxon>
    </lineage>
</organism>
<accession>A0A061QZA0</accession>
<reference evidence="1" key="1">
    <citation type="submission" date="2014-05" db="EMBL/GenBank/DDBJ databases">
        <title>The transcriptome of the halophilic microalga Tetraselmis sp. GSL018 isolated from the Great Salt Lake, Utah.</title>
        <authorList>
            <person name="Jinkerson R.E."/>
            <person name="D'Adamo S."/>
            <person name="Posewitz M.C."/>
        </authorList>
    </citation>
    <scope>NUCLEOTIDE SEQUENCE</scope>
    <source>
        <strain evidence="1">GSL018</strain>
    </source>
</reference>
<name>A0A061QZA0_9CHLO</name>
<dbReference type="EMBL" id="GBEZ01023068">
    <property type="protein sequence ID" value="JAC63799.1"/>
    <property type="molecule type" value="Transcribed_RNA"/>
</dbReference>
<dbReference type="AlphaFoldDB" id="A0A061QZA0"/>
<evidence type="ECO:0000313" key="1">
    <source>
        <dbReference type="EMBL" id="JAC63799.1"/>
    </source>
</evidence>
<protein>
    <submittedName>
        <fullName evidence="1">Uncharacterized protein</fullName>
    </submittedName>
</protein>
<proteinExistence type="predicted"/>